<dbReference type="PANTHER" id="PTHR22930:SF85">
    <property type="entry name" value="GH03217P-RELATED"/>
    <property type="match status" value="1"/>
</dbReference>
<gene>
    <name evidence="9" type="ORF">KUF71_002355</name>
</gene>
<accession>A0AAE1HME1</accession>
<evidence type="ECO:0000256" key="4">
    <source>
        <dbReference type="ARBA" id="ARBA00022722"/>
    </source>
</evidence>
<name>A0AAE1HME1_9NEOP</name>
<protein>
    <submittedName>
        <fullName evidence="9">Protein ANTAGONIST OF LIKE HETEROCHROMATIN PROTEIN 1</fullName>
    </submittedName>
</protein>
<evidence type="ECO:0000256" key="2">
    <source>
        <dbReference type="ARBA" id="ARBA00004123"/>
    </source>
</evidence>
<evidence type="ECO:0000313" key="10">
    <source>
        <dbReference type="Proteomes" id="UP001219518"/>
    </source>
</evidence>
<proteinExistence type="inferred from homology"/>
<keyword evidence="6" id="KW-0378">Hydrolase</keyword>
<dbReference type="Proteomes" id="UP001219518">
    <property type="component" value="Unassembled WGS sequence"/>
</dbReference>
<dbReference type="GO" id="GO:0016787">
    <property type="term" value="F:hydrolase activity"/>
    <property type="evidence" value="ECO:0007669"/>
    <property type="project" value="UniProtKB-KW"/>
</dbReference>
<evidence type="ECO:0000256" key="7">
    <source>
        <dbReference type="ARBA" id="ARBA00023242"/>
    </source>
</evidence>
<evidence type="ECO:0000259" key="8">
    <source>
        <dbReference type="Pfam" id="PF13359"/>
    </source>
</evidence>
<dbReference type="PANTHER" id="PTHR22930">
    <property type="match status" value="1"/>
</dbReference>
<comment type="similarity">
    <text evidence="3">Belongs to the HARBI1 family.</text>
</comment>
<dbReference type="InterPro" id="IPR045249">
    <property type="entry name" value="HARBI1-like"/>
</dbReference>
<evidence type="ECO:0000313" key="9">
    <source>
        <dbReference type="EMBL" id="KAK3924025.1"/>
    </source>
</evidence>
<keyword evidence="5" id="KW-0479">Metal-binding</keyword>
<dbReference type="GO" id="GO:0046872">
    <property type="term" value="F:metal ion binding"/>
    <property type="evidence" value="ECO:0007669"/>
    <property type="project" value="UniProtKB-KW"/>
</dbReference>
<dbReference type="GO" id="GO:0005634">
    <property type="term" value="C:nucleus"/>
    <property type="evidence" value="ECO:0007669"/>
    <property type="project" value="UniProtKB-SubCell"/>
</dbReference>
<feature type="domain" description="DDE Tnp4" evidence="8">
    <location>
        <begin position="155"/>
        <end position="310"/>
    </location>
</feature>
<comment type="caution">
    <text evidence="9">The sequence shown here is derived from an EMBL/GenBank/DDBJ whole genome shotgun (WGS) entry which is preliminary data.</text>
</comment>
<evidence type="ECO:0000256" key="5">
    <source>
        <dbReference type="ARBA" id="ARBA00022723"/>
    </source>
</evidence>
<reference evidence="9" key="2">
    <citation type="journal article" date="2023" name="BMC Genomics">
        <title>Pest status, molecular evolution, and epigenetic factors derived from the genome assembly of Frankliniella fusca, a thysanopteran phytovirus vector.</title>
        <authorList>
            <person name="Catto M.A."/>
            <person name="Labadie P.E."/>
            <person name="Jacobson A.L."/>
            <person name="Kennedy G.G."/>
            <person name="Srinivasan R."/>
            <person name="Hunt B.G."/>
        </authorList>
    </citation>
    <scope>NUCLEOTIDE SEQUENCE</scope>
    <source>
        <strain evidence="9">PL_HMW_Pooled</strain>
    </source>
</reference>
<organism evidence="9 10">
    <name type="scientific">Frankliniella fusca</name>
    <dbReference type="NCBI Taxonomy" id="407009"/>
    <lineage>
        <taxon>Eukaryota</taxon>
        <taxon>Metazoa</taxon>
        <taxon>Ecdysozoa</taxon>
        <taxon>Arthropoda</taxon>
        <taxon>Hexapoda</taxon>
        <taxon>Insecta</taxon>
        <taxon>Pterygota</taxon>
        <taxon>Neoptera</taxon>
        <taxon>Paraneoptera</taxon>
        <taxon>Thysanoptera</taxon>
        <taxon>Terebrantia</taxon>
        <taxon>Thripoidea</taxon>
        <taxon>Thripidae</taxon>
        <taxon>Frankliniella</taxon>
    </lineage>
</organism>
<keyword evidence="10" id="KW-1185">Reference proteome</keyword>
<evidence type="ECO:0000256" key="6">
    <source>
        <dbReference type="ARBA" id="ARBA00022801"/>
    </source>
</evidence>
<dbReference type="AlphaFoldDB" id="A0AAE1HME1"/>
<comment type="cofactor">
    <cofactor evidence="1">
        <name>a divalent metal cation</name>
        <dbReference type="ChEBI" id="CHEBI:60240"/>
    </cofactor>
</comment>
<reference evidence="9" key="1">
    <citation type="submission" date="2021-07" db="EMBL/GenBank/DDBJ databases">
        <authorList>
            <person name="Catto M.A."/>
            <person name="Jacobson A."/>
            <person name="Kennedy G."/>
            <person name="Labadie P."/>
            <person name="Hunt B.G."/>
            <person name="Srinivasan R."/>
        </authorList>
    </citation>
    <scope>NUCLEOTIDE SEQUENCE</scope>
    <source>
        <strain evidence="9">PL_HMW_Pooled</strain>
        <tissue evidence="9">Head</tissue>
    </source>
</reference>
<comment type="subcellular location">
    <subcellularLocation>
        <location evidence="2">Nucleus</location>
    </subcellularLocation>
</comment>
<sequence length="375" mass="43514">MGTYISDTLRDIHVLALDDEGFLWERITVDPNEFMLMRNATFKRHFRLSKASFELLCHELVGHLEAEGGIVRVRRDFRHKVLSVLWILATPDCFRSVALKFGFTPGELHRYYTMIIKALCALGENYITWPDAQERVVIKQNLEAISGFPGAVGLIDGTHIQITRPLDEPAAYRDRHHIYSIQVQGVCDHRLLIRDLYVGEAGSLADARVFRRSPLFRNILYRDDHMFSEGEHIIGDSAYPNIDRLMTPFVNNGRLAQIQRQYNTSLSRIRVKIEHTWGRHTSLWRRSKRMEVYNMEICVDHQAATYVLHNFRIIHDGEIPLVHADDEEDVVQNPLDNVDDGDEYDQLVPQGDGRVLYEQALIRGDQKRWNICNHL</sequence>
<dbReference type="EMBL" id="JAHWGI010001161">
    <property type="protein sequence ID" value="KAK3924025.1"/>
    <property type="molecule type" value="Genomic_DNA"/>
</dbReference>
<evidence type="ECO:0000256" key="1">
    <source>
        <dbReference type="ARBA" id="ARBA00001968"/>
    </source>
</evidence>
<dbReference type="Pfam" id="PF13359">
    <property type="entry name" value="DDE_Tnp_4"/>
    <property type="match status" value="1"/>
</dbReference>
<keyword evidence="4" id="KW-0540">Nuclease</keyword>
<dbReference type="InterPro" id="IPR027806">
    <property type="entry name" value="HARBI1_dom"/>
</dbReference>
<dbReference type="GO" id="GO:0004518">
    <property type="term" value="F:nuclease activity"/>
    <property type="evidence" value="ECO:0007669"/>
    <property type="project" value="UniProtKB-KW"/>
</dbReference>
<keyword evidence="7" id="KW-0539">Nucleus</keyword>
<evidence type="ECO:0000256" key="3">
    <source>
        <dbReference type="ARBA" id="ARBA00006958"/>
    </source>
</evidence>